<dbReference type="InterPro" id="IPR031599">
    <property type="entry name" value="ABC_tran_2"/>
</dbReference>
<keyword evidence="3" id="KW-1185">Reference proteome</keyword>
<feature type="transmembrane region" description="Helical" evidence="1">
    <location>
        <begin position="162"/>
        <end position="188"/>
    </location>
</feature>
<keyword evidence="1" id="KW-0472">Membrane</keyword>
<feature type="transmembrane region" description="Helical" evidence="1">
    <location>
        <begin position="195"/>
        <end position="215"/>
    </location>
</feature>
<dbReference type="Pfam" id="PF16949">
    <property type="entry name" value="ABC_tran_2"/>
    <property type="match status" value="1"/>
</dbReference>
<name>A0A366HRC6_9BACT</name>
<dbReference type="AlphaFoldDB" id="A0A366HRC6"/>
<keyword evidence="1" id="KW-0812">Transmembrane</keyword>
<gene>
    <name evidence="2" type="ORF">DES53_102171</name>
</gene>
<feature type="transmembrane region" description="Helical" evidence="1">
    <location>
        <begin position="127"/>
        <end position="150"/>
    </location>
</feature>
<feature type="transmembrane region" description="Helical" evidence="1">
    <location>
        <begin position="81"/>
        <end position="107"/>
    </location>
</feature>
<feature type="transmembrane region" description="Helical" evidence="1">
    <location>
        <begin position="549"/>
        <end position="570"/>
    </location>
</feature>
<dbReference type="Proteomes" id="UP000253426">
    <property type="component" value="Unassembled WGS sequence"/>
</dbReference>
<feature type="transmembrane region" description="Helical" evidence="1">
    <location>
        <begin position="388"/>
        <end position="407"/>
    </location>
</feature>
<feature type="transmembrane region" description="Helical" evidence="1">
    <location>
        <begin position="467"/>
        <end position="489"/>
    </location>
</feature>
<feature type="transmembrane region" description="Helical" evidence="1">
    <location>
        <begin position="350"/>
        <end position="368"/>
    </location>
</feature>
<proteinExistence type="predicted"/>
<comment type="caution">
    <text evidence="2">The sequence shown here is derived from an EMBL/GenBank/DDBJ whole genome shotgun (WGS) entry which is preliminary data.</text>
</comment>
<accession>A0A366HRC6</accession>
<evidence type="ECO:0000313" key="3">
    <source>
        <dbReference type="Proteomes" id="UP000253426"/>
    </source>
</evidence>
<keyword evidence="1" id="KW-1133">Transmembrane helix</keyword>
<sequence length="583" mass="65208">MAAGTIEAFMESTLRATFAQARVHGAALRHRVRQGVLEGRLMTTTIAAFMALYMVAAYILVNHGLHFVHNLPLLGPLLTERMLYLLFFFFFLMLVISNSAITGISLFRRQETGWHLSLPMPHSSIVLWRTVEGLLLSSWGLLLLSAPILVAFGNVLDANASFYVQSLLAVIALISVASNISSWLLLFVVRCYRPWWLKAAMALGILLVVAISWQIREQQTTRLISSDVAANVNQLLRHTKLCTHPLLPSSWVAEVVISSGRGLPGRSWFYLLTLISYALVVWLLTRWLAGRIFYDTWNMAMARMEGRQLARGQKVFGARGHSGLRRWFSVMGRQTQALVMKDVRIFLREPMQWGQCALIFGLLLVYTSNLRHLSYNYRDPLWSSITSYLNLTVCCLAMSTLSTRFVFPQFSLEGQRLWILGLAPYPLTKVLSQKLWLNVCVVTPVTTLLVIISSFSLKLSVERSAFFVMAIMMQTVGLNALALSLGALLPNFRETNSAKIVSGFGGTLCLVLSFFYIVLTVGVLIVPAVHRHAALAKGLVFPELGRPEILSLMAVFILTVFSGGVPYFFAFHRTKRLANLGNP</sequence>
<organism evidence="2 3">
    <name type="scientific">Roseimicrobium gellanilyticum</name>
    <dbReference type="NCBI Taxonomy" id="748857"/>
    <lineage>
        <taxon>Bacteria</taxon>
        <taxon>Pseudomonadati</taxon>
        <taxon>Verrucomicrobiota</taxon>
        <taxon>Verrucomicrobiia</taxon>
        <taxon>Verrucomicrobiales</taxon>
        <taxon>Verrucomicrobiaceae</taxon>
        <taxon>Roseimicrobium</taxon>
    </lineage>
</organism>
<dbReference type="EMBL" id="QNRR01000002">
    <property type="protein sequence ID" value="RBP45789.1"/>
    <property type="molecule type" value="Genomic_DNA"/>
</dbReference>
<feature type="transmembrane region" description="Helical" evidence="1">
    <location>
        <begin position="435"/>
        <end position="455"/>
    </location>
</feature>
<dbReference type="OrthoDB" id="176843at2"/>
<protein>
    <submittedName>
        <fullName evidence="2">ABC-2 type transport system permease protein</fullName>
    </submittedName>
</protein>
<evidence type="ECO:0000256" key="1">
    <source>
        <dbReference type="SAM" id="Phobius"/>
    </source>
</evidence>
<feature type="transmembrane region" description="Helical" evidence="1">
    <location>
        <begin position="501"/>
        <end position="529"/>
    </location>
</feature>
<evidence type="ECO:0000313" key="2">
    <source>
        <dbReference type="EMBL" id="RBP45789.1"/>
    </source>
</evidence>
<reference evidence="2 3" key="1">
    <citation type="submission" date="2018-06" db="EMBL/GenBank/DDBJ databases">
        <title>Genomic Encyclopedia of Type Strains, Phase IV (KMG-IV): sequencing the most valuable type-strain genomes for metagenomic binning, comparative biology and taxonomic classification.</title>
        <authorList>
            <person name="Goeker M."/>
        </authorList>
    </citation>
    <scope>NUCLEOTIDE SEQUENCE [LARGE SCALE GENOMIC DNA]</scope>
    <source>
        <strain evidence="2 3">DSM 25532</strain>
    </source>
</reference>
<feature type="transmembrane region" description="Helical" evidence="1">
    <location>
        <begin position="268"/>
        <end position="289"/>
    </location>
</feature>
<feature type="transmembrane region" description="Helical" evidence="1">
    <location>
        <begin position="41"/>
        <end position="61"/>
    </location>
</feature>